<keyword evidence="2 4" id="KW-0863">Zinc-finger</keyword>
<evidence type="ECO:0000256" key="3">
    <source>
        <dbReference type="ARBA" id="ARBA00022833"/>
    </source>
</evidence>
<dbReference type="OrthoDB" id="3787432at2759"/>
<keyword evidence="9" id="KW-1185">Reference proteome</keyword>
<feature type="domain" description="BED-type" evidence="6">
    <location>
        <begin position="117"/>
        <end position="173"/>
    </location>
</feature>
<gene>
    <name evidence="8" type="ORF">K469DRAFT_755900</name>
    <name evidence="7" type="ORF">K469DRAFT_756386</name>
</gene>
<name>A0A6A6D946_9PEZI</name>
<dbReference type="InterPro" id="IPR003656">
    <property type="entry name" value="Znf_BED"/>
</dbReference>
<feature type="compositionally biased region" description="Low complexity" evidence="5">
    <location>
        <begin position="52"/>
        <end position="64"/>
    </location>
</feature>
<dbReference type="AlphaFoldDB" id="A0A6A6D946"/>
<evidence type="ECO:0000259" key="6">
    <source>
        <dbReference type="PROSITE" id="PS50808"/>
    </source>
</evidence>
<proteinExistence type="predicted"/>
<dbReference type="Proteomes" id="UP000800200">
    <property type="component" value="Unassembled WGS sequence"/>
</dbReference>
<feature type="region of interest" description="Disordered" evidence="5">
    <location>
        <begin position="1"/>
        <end position="76"/>
    </location>
</feature>
<dbReference type="EMBL" id="ML994716">
    <property type="protein sequence ID" value="KAF2176054.1"/>
    <property type="molecule type" value="Genomic_DNA"/>
</dbReference>
<reference evidence="8" key="1">
    <citation type="journal article" date="2020" name="Stud. Mycol.">
        <title>101 Dothideomycetes genomes: a test case for predicting lifestyles and emergence of pathogens.</title>
        <authorList>
            <person name="Haridas S."/>
            <person name="Albert R."/>
            <person name="Binder M."/>
            <person name="Bloem J."/>
            <person name="Labutti K."/>
            <person name="Salamov A."/>
            <person name="Andreopoulos B."/>
            <person name="Baker S."/>
            <person name="Barry K."/>
            <person name="Bills G."/>
            <person name="Bluhm B."/>
            <person name="Cannon C."/>
            <person name="Castanera R."/>
            <person name="Culley D."/>
            <person name="Daum C."/>
            <person name="Ezra D."/>
            <person name="Gonzalez J."/>
            <person name="Henrissat B."/>
            <person name="Kuo A."/>
            <person name="Liang C."/>
            <person name="Lipzen A."/>
            <person name="Lutzoni F."/>
            <person name="Magnuson J."/>
            <person name="Mondo S."/>
            <person name="Nolan M."/>
            <person name="Ohm R."/>
            <person name="Pangilinan J."/>
            <person name="Park H.-J."/>
            <person name="Ramirez L."/>
            <person name="Alfaro M."/>
            <person name="Sun H."/>
            <person name="Tritt A."/>
            <person name="Yoshinaga Y."/>
            <person name="Zwiers L.-H."/>
            <person name="Turgeon B."/>
            <person name="Goodwin S."/>
            <person name="Spatafora J."/>
            <person name="Crous P."/>
            <person name="Grigoriev I."/>
        </authorList>
    </citation>
    <scope>NUCLEOTIDE SEQUENCE</scope>
    <source>
        <strain evidence="8">CBS 207.26</strain>
    </source>
</reference>
<dbReference type="GO" id="GO:0008270">
    <property type="term" value="F:zinc ion binding"/>
    <property type="evidence" value="ECO:0007669"/>
    <property type="project" value="UniProtKB-KW"/>
</dbReference>
<feature type="compositionally biased region" description="Low complexity" evidence="5">
    <location>
        <begin position="21"/>
        <end position="30"/>
    </location>
</feature>
<evidence type="ECO:0000313" key="9">
    <source>
        <dbReference type="Proteomes" id="UP000800200"/>
    </source>
</evidence>
<evidence type="ECO:0000256" key="1">
    <source>
        <dbReference type="ARBA" id="ARBA00022723"/>
    </source>
</evidence>
<keyword evidence="1" id="KW-0479">Metal-binding</keyword>
<feature type="compositionally biased region" description="Basic residues" evidence="5">
    <location>
        <begin position="1"/>
        <end position="15"/>
    </location>
</feature>
<evidence type="ECO:0000256" key="5">
    <source>
        <dbReference type="SAM" id="MobiDB-lite"/>
    </source>
</evidence>
<dbReference type="EMBL" id="ML994743">
    <property type="protein sequence ID" value="KAF2175156.1"/>
    <property type="molecule type" value="Genomic_DNA"/>
</dbReference>
<sequence>MSLHHYFHGQHRSSRSRTVGQSYSSNSSYQPYHAASSKQLEKARAVSPILQSSSTEPTPSSASTLDSLSQEFPEDSRANQGVHFEVDWDNIWRGRERLKADRLGYRVKHKSQLRGSRQISEIWNHGADLLYHEENGSRTKIWLCKICHLQGLKTAAKFINGNAHVSKHLLKDH</sequence>
<evidence type="ECO:0000256" key="2">
    <source>
        <dbReference type="ARBA" id="ARBA00022771"/>
    </source>
</evidence>
<dbReference type="GO" id="GO:0003677">
    <property type="term" value="F:DNA binding"/>
    <property type="evidence" value="ECO:0007669"/>
    <property type="project" value="InterPro"/>
</dbReference>
<keyword evidence="3" id="KW-0862">Zinc</keyword>
<accession>A0A6A6D946</accession>
<evidence type="ECO:0000313" key="8">
    <source>
        <dbReference type="EMBL" id="KAF2176054.1"/>
    </source>
</evidence>
<organism evidence="8 9">
    <name type="scientific">Zopfia rhizophila CBS 207.26</name>
    <dbReference type="NCBI Taxonomy" id="1314779"/>
    <lineage>
        <taxon>Eukaryota</taxon>
        <taxon>Fungi</taxon>
        <taxon>Dikarya</taxon>
        <taxon>Ascomycota</taxon>
        <taxon>Pezizomycotina</taxon>
        <taxon>Dothideomycetes</taxon>
        <taxon>Dothideomycetes incertae sedis</taxon>
        <taxon>Zopfiaceae</taxon>
        <taxon>Zopfia</taxon>
    </lineage>
</organism>
<dbReference type="PROSITE" id="PS50808">
    <property type="entry name" value="ZF_BED"/>
    <property type="match status" value="1"/>
</dbReference>
<evidence type="ECO:0000313" key="7">
    <source>
        <dbReference type="EMBL" id="KAF2175156.1"/>
    </source>
</evidence>
<protein>
    <recommendedName>
        <fullName evidence="6">BED-type domain-containing protein</fullName>
    </recommendedName>
</protein>
<evidence type="ECO:0000256" key="4">
    <source>
        <dbReference type="PROSITE-ProRule" id="PRU00027"/>
    </source>
</evidence>